<keyword evidence="4 6" id="KW-1133">Transmembrane helix</keyword>
<evidence type="ECO:0000313" key="8">
    <source>
        <dbReference type="Proteomes" id="UP000503320"/>
    </source>
</evidence>
<evidence type="ECO:0000256" key="3">
    <source>
        <dbReference type="ARBA" id="ARBA00022692"/>
    </source>
</evidence>
<name>A0A6M3HS42_9GAMM</name>
<comment type="subcellular location">
    <subcellularLocation>
        <location evidence="1">Membrane</location>
        <topology evidence="1">Multi-pass membrane protein</topology>
    </subcellularLocation>
</comment>
<dbReference type="PIRSF" id="PIRSF006060">
    <property type="entry name" value="AA_transporter"/>
    <property type="match status" value="1"/>
</dbReference>
<feature type="transmembrane region" description="Helical" evidence="6">
    <location>
        <begin position="480"/>
        <end position="501"/>
    </location>
</feature>
<evidence type="ECO:0000256" key="2">
    <source>
        <dbReference type="ARBA" id="ARBA00022448"/>
    </source>
</evidence>
<organism evidence="7 8">
    <name type="scientific">Allofrancisella frigidaquae</name>
    <dbReference type="NCBI Taxonomy" id="1085644"/>
    <lineage>
        <taxon>Bacteria</taxon>
        <taxon>Pseudomonadati</taxon>
        <taxon>Pseudomonadota</taxon>
        <taxon>Gammaproteobacteria</taxon>
        <taxon>Thiotrichales</taxon>
        <taxon>Francisellaceae</taxon>
        <taxon>Allofrancisella</taxon>
    </lineage>
</organism>
<keyword evidence="3 6" id="KW-0812">Transmembrane</keyword>
<dbReference type="GO" id="GO:0006865">
    <property type="term" value="P:amino acid transport"/>
    <property type="evidence" value="ECO:0007669"/>
    <property type="project" value="InterPro"/>
</dbReference>
<dbReference type="InterPro" id="IPR052962">
    <property type="entry name" value="AA_Transporter_AGT"/>
</dbReference>
<dbReference type="PROSITE" id="PS00218">
    <property type="entry name" value="AMINO_ACID_PERMEASE_1"/>
    <property type="match status" value="1"/>
</dbReference>
<proteinExistence type="predicted"/>
<evidence type="ECO:0000313" key="7">
    <source>
        <dbReference type="EMBL" id="QIV93860.1"/>
    </source>
</evidence>
<feature type="transmembrane region" description="Helical" evidence="6">
    <location>
        <begin position="193"/>
        <end position="214"/>
    </location>
</feature>
<evidence type="ECO:0000256" key="4">
    <source>
        <dbReference type="ARBA" id="ARBA00022989"/>
    </source>
</evidence>
<accession>A0A6M3HS42</accession>
<evidence type="ECO:0000256" key="6">
    <source>
        <dbReference type="SAM" id="Phobius"/>
    </source>
</evidence>
<keyword evidence="8" id="KW-1185">Reference proteome</keyword>
<feature type="transmembrane region" description="Helical" evidence="6">
    <location>
        <begin position="234"/>
        <end position="258"/>
    </location>
</feature>
<feature type="transmembrane region" description="Helical" evidence="6">
    <location>
        <begin position="422"/>
        <end position="438"/>
    </location>
</feature>
<sequence length="514" mass="56601">MKENKIGLIGLTAIGVGTMIGSGWLFSSFYAAKIAGPAAYIAWIITSIIILVLGLSLAEISFNYPKRGLMARLLVISHNKDFAFICTIATWLGLTAVIATEAEGSIQYLASLSDTVSTYLFNPGHGSLTPIGLGLAAIIIFLFGLVNFWGVKILSSSNVILTTMKVLIPFITAVSIMVISFHSSNFTSVGGNYAPYGTSSIFSAMIGAGMVYSFNGFQNIASFCSEAKNPKRDIVLAMIFSVLITLVVYLMLQTAFIGALTTNDLRYGWSGLDFTSPFVQLTMMLNLNLMTIVLYVDAVISPAGTGMIYTGSTTRMLTAMSQDRQAPKFFDKITKYNFSRRSLYATVSLAILFLLLFRSWSSLVSFLSLFYVISYMSIPICLGKLRINGIKSRFAIPFASIVLPTMFVFLSILFTFSKFPNTGYVVVFVLSLYMLYVVKQASLDQGFFPIFKRSFPLILHVVVLAILSSLSPSYYGGFDILNISTFYLLIIVWSLLLYFYVVHIYSSVPESIIE</sequence>
<keyword evidence="5 6" id="KW-0472">Membrane</keyword>
<feature type="transmembrane region" description="Helical" evidence="6">
    <location>
        <begin position="394"/>
        <end position="416"/>
    </location>
</feature>
<dbReference type="AlphaFoldDB" id="A0A6M3HS42"/>
<feature type="transmembrane region" description="Helical" evidence="6">
    <location>
        <begin position="450"/>
        <end position="468"/>
    </location>
</feature>
<dbReference type="Gene3D" id="1.20.1740.10">
    <property type="entry name" value="Amino acid/polyamine transporter I"/>
    <property type="match status" value="1"/>
</dbReference>
<keyword evidence="2" id="KW-0813">Transport</keyword>
<reference evidence="7 8" key="1">
    <citation type="submission" date="2019-03" db="EMBL/GenBank/DDBJ databases">
        <title>Complete Genome Sequence of Allofrancisella frigidaquae Strain SYSU 10HL1970 Isolated from Water-Cooling Systems in China.</title>
        <authorList>
            <person name="Ohrman C."/>
            <person name="Uneklint I."/>
            <person name="Sjodin A."/>
        </authorList>
    </citation>
    <scope>NUCLEOTIDE SEQUENCE [LARGE SCALE GENOMIC DNA]</scope>
    <source>
        <strain evidence="7 8">SYSU 10HL1970</strain>
    </source>
</reference>
<dbReference type="GO" id="GO:0022857">
    <property type="term" value="F:transmembrane transporter activity"/>
    <property type="evidence" value="ECO:0007669"/>
    <property type="project" value="InterPro"/>
</dbReference>
<feature type="transmembrane region" description="Helical" evidence="6">
    <location>
        <begin position="158"/>
        <end position="181"/>
    </location>
</feature>
<feature type="transmembrane region" description="Helical" evidence="6">
    <location>
        <begin position="38"/>
        <end position="62"/>
    </location>
</feature>
<feature type="transmembrane region" description="Helical" evidence="6">
    <location>
        <begin position="278"/>
        <end position="300"/>
    </location>
</feature>
<evidence type="ECO:0000256" key="5">
    <source>
        <dbReference type="ARBA" id="ARBA00023136"/>
    </source>
</evidence>
<dbReference type="RefSeq" id="WP_172106151.1">
    <property type="nucleotide sequence ID" value="NZ_CP038017.1"/>
</dbReference>
<dbReference type="InterPro" id="IPR004840">
    <property type="entry name" value="Amino_acid_permease_CS"/>
</dbReference>
<dbReference type="GO" id="GO:0016020">
    <property type="term" value="C:membrane"/>
    <property type="evidence" value="ECO:0007669"/>
    <property type="project" value="UniProtKB-SubCell"/>
</dbReference>
<feature type="transmembrane region" description="Helical" evidence="6">
    <location>
        <begin position="338"/>
        <end position="357"/>
    </location>
</feature>
<dbReference type="Pfam" id="PF13520">
    <property type="entry name" value="AA_permease_2"/>
    <property type="match status" value="1"/>
</dbReference>
<dbReference type="EMBL" id="CP038017">
    <property type="protein sequence ID" value="QIV93860.1"/>
    <property type="molecule type" value="Genomic_DNA"/>
</dbReference>
<dbReference type="Proteomes" id="UP000503320">
    <property type="component" value="Chromosome"/>
</dbReference>
<dbReference type="PANTHER" id="PTHR47547">
    <property type="match status" value="1"/>
</dbReference>
<evidence type="ECO:0000256" key="1">
    <source>
        <dbReference type="ARBA" id="ARBA00004141"/>
    </source>
</evidence>
<dbReference type="KEGG" id="afri:E3E15_00185"/>
<dbReference type="InterPro" id="IPR002293">
    <property type="entry name" value="AA/rel_permease1"/>
</dbReference>
<feature type="transmembrane region" description="Helical" evidence="6">
    <location>
        <begin position="363"/>
        <end position="382"/>
    </location>
</feature>
<feature type="transmembrane region" description="Helical" evidence="6">
    <location>
        <begin position="131"/>
        <end position="151"/>
    </location>
</feature>
<feature type="transmembrane region" description="Helical" evidence="6">
    <location>
        <begin position="7"/>
        <end position="26"/>
    </location>
</feature>
<dbReference type="PANTHER" id="PTHR47547:SF1">
    <property type="entry name" value="ASPARTATE-PROTON SYMPORTER"/>
    <property type="match status" value="1"/>
</dbReference>
<protein>
    <submittedName>
        <fullName evidence="7">Amino acid permease</fullName>
    </submittedName>
</protein>
<feature type="transmembrane region" description="Helical" evidence="6">
    <location>
        <begin position="82"/>
        <end position="99"/>
    </location>
</feature>
<gene>
    <name evidence="7" type="ORF">E3E15_00185</name>
</gene>